<dbReference type="Proteomes" id="UP000280586">
    <property type="component" value="Chromosome"/>
</dbReference>
<dbReference type="RefSeq" id="WP_083089343.1">
    <property type="nucleotide sequence ID" value="NZ_CABMIZ010000001.1"/>
</dbReference>
<proteinExistence type="predicted"/>
<feature type="transmembrane region" description="Helical" evidence="1">
    <location>
        <begin position="136"/>
        <end position="157"/>
    </location>
</feature>
<protein>
    <submittedName>
        <fullName evidence="2">TIGR01906 family membrane protein</fullName>
    </submittedName>
</protein>
<dbReference type="AlphaFoldDB" id="A0A9N7JN15"/>
<organism evidence="2 4">
    <name type="scientific">Clostridium septicum</name>
    <dbReference type="NCBI Taxonomy" id="1504"/>
    <lineage>
        <taxon>Bacteria</taxon>
        <taxon>Bacillati</taxon>
        <taxon>Bacillota</taxon>
        <taxon>Clostridia</taxon>
        <taxon>Eubacteriales</taxon>
        <taxon>Clostridiaceae</taxon>
        <taxon>Clostridium</taxon>
    </lineage>
</organism>
<feature type="transmembrane region" description="Helical" evidence="1">
    <location>
        <begin position="103"/>
        <end position="124"/>
    </location>
</feature>
<dbReference type="KEGG" id="csep:CP523_11260"/>
<accession>A0A9N7JN15</accession>
<dbReference type="InterPro" id="IPR010178">
    <property type="entry name" value="Lit"/>
</dbReference>
<feature type="transmembrane region" description="Helical" evidence="1">
    <location>
        <begin position="15"/>
        <end position="43"/>
    </location>
</feature>
<reference evidence="3" key="2">
    <citation type="submission" date="2022-06" db="EMBL/GenBank/DDBJ databases">
        <authorList>
            <person name="Holder M.E."/>
            <person name="Ajami N.J."/>
            <person name="Petrosino J.F."/>
        </authorList>
    </citation>
    <scope>NUCLEOTIDE SEQUENCE</scope>
    <source>
        <strain evidence="3">RMA 8861</strain>
    </source>
</reference>
<sequence>MTLKRNKEKNLYKNFLNIFLGIITSFFSIGISVIATLNLTIVYRFAITKLNLDKLTGLSEENLMKNYNEMIKYLNNPFINELKFPDFTMSKTGEIHFMEVKYIFMKIYIIILISIIIFMLFKLIKMLYNAINVVKILNYASNMIISIFGFIIIMMLIDFKKAFIVFHKIFFNNNYWLFDPYTDPIINALPEELFLAYALIIVGILAVQVIAFKVVYYLDKKHNDELVPFNTQI</sequence>
<evidence type="ECO:0000313" key="3">
    <source>
        <dbReference type="EMBL" id="USS01537.1"/>
    </source>
</evidence>
<feature type="transmembrane region" description="Helical" evidence="1">
    <location>
        <begin position="194"/>
        <end position="216"/>
    </location>
</feature>
<dbReference type="NCBIfam" id="TIGR01906">
    <property type="entry name" value="integ_TIGR01906"/>
    <property type="match status" value="1"/>
</dbReference>
<evidence type="ECO:0000313" key="4">
    <source>
        <dbReference type="Proteomes" id="UP000280586"/>
    </source>
</evidence>
<dbReference type="OrthoDB" id="9813051at2"/>
<evidence type="ECO:0000256" key="1">
    <source>
        <dbReference type="SAM" id="Phobius"/>
    </source>
</evidence>
<dbReference type="Proteomes" id="UP001055437">
    <property type="component" value="Chromosome"/>
</dbReference>
<dbReference type="Pfam" id="PF07314">
    <property type="entry name" value="Lit"/>
    <property type="match status" value="1"/>
</dbReference>
<reference evidence="2 4" key="1">
    <citation type="submission" date="2017-09" db="EMBL/GenBank/DDBJ databases">
        <authorList>
            <person name="Thomas P."/>
            <person name="Seyboldt C."/>
        </authorList>
    </citation>
    <scope>NUCLEOTIDE SEQUENCE [LARGE SCALE GENOMIC DNA]</scope>
    <source>
        <strain evidence="2 4">DSM 7534</strain>
    </source>
</reference>
<dbReference type="GeneID" id="303561262"/>
<keyword evidence="5" id="KW-1185">Reference proteome</keyword>
<evidence type="ECO:0000313" key="2">
    <source>
        <dbReference type="EMBL" id="AYE34944.1"/>
    </source>
</evidence>
<evidence type="ECO:0000313" key="5">
    <source>
        <dbReference type="Proteomes" id="UP001055437"/>
    </source>
</evidence>
<keyword evidence="1" id="KW-1133">Transmembrane helix</keyword>
<gene>
    <name evidence="2" type="ORF">CP523_11260</name>
    <name evidence="3" type="ORF">NH397_03610</name>
</gene>
<name>A0A9N7JN15_CLOSE</name>
<keyword evidence="1" id="KW-0472">Membrane</keyword>
<keyword evidence="1" id="KW-0812">Transmembrane</keyword>
<dbReference type="EMBL" id="CP099799">
    <property type="protein sequence ID" value="USS01537.1"/>
    <property type="molecule type" value="Genomic_DNA"/>
</dbReference>
<dbReference type="EMBL" id="CP023671">
    <property type="protein sequence ID" value="AYE34944.1"/>
    <property type="molecule type" value="Genomic_DNA"/>
</dbReference>